<dbReference type="STRING" id="1441469.A0A225B7Y3"/>
<proteinExistence type="predicted"/>
<evidence type="ECO:0008006" key="4">
    <source>
        <dbReference type="Google" id="ProtNLM"/>
    </source>
</evidence>
<feature type="signal peptide" evidence="1">
    <location>
        <begin position="1"/>
        <end position="15"/>
    </location>
</feature>
<gene>
    <name evidence="2" type="ORF">UA08_02403</name>
</gene>
<organism evidence="2 3">
    <name type="scientific">Talaromyces atroroseus</name>
    <dbReference type="NCBI Taxonomy" id="1441469"/>
    <lineage>
        <taxon>Eukaryota</taxon>
        <taxon>Fungi</taxon>
        <taxon>Dikarya</taxon>
        <taxon>Ascomycota</taxon>
        <taxon>Pezizomycotina</taxon>
        <taxon>Eurotiomycetes</taxon>
        <taxon>Eurotiomycetidae</taxon>
        <taxon>Eurotiales</taxon>
        <taxon>Trichocomaceae</taxon>
        <taxon>Talaromyces</taxon>
        <taxon>Talaromyces sect. Trachyspermi</taxon>
    </lineage>
</organism>
<dbReference type="EMBL" id="LFMY01000003">
    <property type="protein sequence ID" value="OKL62047.1"/>
    <property type="molecule type" value="Genomic_DNA"/>
</dbReference>
<sequence length="190" mass="19947">MKFIAALAFAGAVTAVAIPRDTTISISVDSTLSQLNNLLNEIKPAVSNLTNEANAANLDLSSLQTQLSDIQFQLRALVPSSSKREILQDTTSTVGNTLNTVDTVAAPVTDDVSPAIWGESSITKRDTGSSVLSNPVSTVSQLATLASNFCSGMENNVPLSESVNQLTILTQGISVYLQLPLSLIQLPSSI</sequence>
<protein>
    <recommendedName>
        <fullName evidence="4">Cell wall protein</fullName>
    </recommendedName>
</protein>
<evidence type="ECO:0000313" key="3">
    <source>
        <dbReference type="Proteomes" id="UP000214365"/>
    </source>
</evidence>
<keyword evidence="3" id="KW-1185">Reference proteome</keyword>
<accession>A0A225B7Y3</accession>
<dbReference type="GeneID" id="31002158"/>
<comment type="caution">
    <text evidence="2">The sequence shown here is derived from an EMBL/GenBank/DDBJ whole genome shotgun (WGS) entry which is preliminary data.</text>
</comment>
<name>A0A225B7Y3_TALAT</name>
<dbReference type="OrthoDB" id="4227326at2759"/>
<reference evidence="2 3" key="1">
    <citation type="submission" date="2015-06" db="EMBL/GenBank/DDBJ databases">
        <title>Talaromyces atroroseus IBT 11181 draft genome.</title>
        <authorList>
            <person name="Rasmussen K.B."/>
            <person name="Rasmussen S."/>
            <person name="Petersen B."/>
            <person name="Sicheritz-Ponten T."/>
            <person name="Mortensen U.H."/>
            <person name="Thrane U."/>
        </authorList>
    </citation>
    <scope>NUCLEOTIDE SEQUENCE [LARGE SCALE GENOMIC DNA]</scope>
    <source>
        <strain evidence="2 3">IBT 11181</strain>
    </source>
</reference>
<evidence type="ECO:0000313" key="2">
    <source>
        <dbReference type="EMBL" id="OKL62047.1"/>
    </source>
</evidence>
<dbReference type="AlphaFoldDB" id="A0A225B7Y3"/>
<keyword evidence="1" id="KW-0732">Signal</keyword>
<dbReference type="Proteomes" id="UP000214365">
    <property type="component" value="Unassembled WGS sequence"/>
</dbReference>
<feature type="chain" id="PRO_5013257054" description="Cell wall protein" evidence="1">
    <location>
        <begin position="16"/>
        <end position="190"/>
    </location>
</feature>
<dbReference type="RefSeq" id="XP_020122168.1">
    <property type="nucleotide sequence ID" value="XM_020264441.1"/>
</dbReference>
<evidence type="ECO:0000256" key="1">
    <source>
        <dbReference type="SAM" id="SignalP"/>
    </source>
</evidence>